<dbReference type="CDD" id="cd06170">
    <property type="entry name" value="LuxR_C_like"/>
    <property type="match status" value="1"/>
</dbReference>
<gene>
    <name evidence="5" type="ORF">SAMN04488026_100662</name>
</gene>
<keyword evidence="1" id="KW-0805">Transcription regulation</keyword>
<dbReference type="InterPro" id="IPR036388">
    <property type="entry name" value="WH-like_DNA-bd_sf"/>
</dbReference>
<dbReference type="EMBL" id="FNEK01000006">
    <property type="protein sequence ID" value="SDI71871.1"/>
    <property type="molecule type" value="Genomic_DNA"/>
</dbReference>
<evidence type="ECO:0000313" key="6">
    <source>
        <dbReference type="Proteomes" id="UP000199382"/>
    </source>
</evidence>
<dbReference type="InterPro" id="IPR000792">
    <property type="entry name" value="Tscrpt_reg_LuxR_C"/>
</dbReference>
<dbReference type="SUPFAM" id="SSF46894">
    <property type="entry name" value="C-terminal effector domain of the bipartite response regulators"/>
    <property type="match status" value="1"/>
</dbReference>
<evidence type="ECO:0000313" key="5">
    <source>
        <dbReference type="EMBL" id="SDI71871.1"/>
    </source>
</evidence>
<proteinExistence type="predicted"/>
<keyword evidence="2" id="KW-0238">DNA-binding</keyword>
<dbReference type="PANTHER" id="PTHR44688">
    <property type="entry name" value="DNA-BINDING TRANSCRIPTIONAL ACTIVATOR DEVR_DOSR"/>
    <property type="match status" value="1"/>
</dbReference>
<keyword evidence="6" id="KW-1185">Reference proteome</keyword>
<dbReference type="STRING" id="571298.SAMN04488026_100662"/>
<feature type="domain" description="HTH luxR-type" evidence="4">
    <location>
        <begin position="163"/>
        <end position="228"/>
    </location>
</feature>
<protein>
    <submittedName>
        <fullName evidence="5">Autoinducer binding domain-containing protein</fullName>
    </submittedName>
</protein>
<dbReference type="InterPro" id="IPR036693">
    <property type="entry name" value="TF_LuxR_autoind-bd_dom_sf"/>
</dbReference>
<dbReference type="Gene3D" id="1.10.10.10">
    <property type="entry name" value="Winged helix-like DNA-binding domain superfamily/Winged helix DNA-binding domain"/>
    <property type="match status" value="1"/>
</dbReference>
<dbReference type="PRINTS" id="PR00038">
    <property type="entry name" value="HTHLUXR"/>
</dbReference>
<dbReference type="PROSITE" id="PS50043">
    <property type="entry name" value="HTH_LUXR_2"/>
    <property type="match status" value="1"/>
</dbReference>
<evidence type="ECO:0000256" key="2">
    <source>
        <dbReference type="ARBA" id="ARBA00023125"/>
    </source>
</evidence>
<dbReference type="AlphaFoldDB" id="A0A1G8MV63"/>
<dbReference type="GO" id="GO:0006355">
    <property type="term" value="P:regulation of DNA-templated transcription"/>
    <property type="evidence" value="ECO:0007669"/>
    <property type="project" value="InterPro"/>
</dbReference>
<dbReference type="SUPFAM" id="SSF75516">
    <property type="entry name" value="Pheromone-binding domain of LuxR-like quorum-sensing transcription factors"/>
    <property type="match status" value="1"/>
</dbReference>
<evidence type="ECO:0000259" key="4">
    <source>
        <dbReference type="PROSITE" id="PS50043"/>
    </source>
</evidence>
<dbReference type="RefSeq" id="WP_244520605.1">
    <property type="nucleotide sequence ID" value="NZ_FNEK01000006.1"/>
</dbReference>
<evidence type="ECO:0000256" key="3">
    <source>
        <dbReference type="ARBA" id="ARBA00023163"/>
    </source>
</evidence>
<dbReference type="Gene3D" id="3.30.450.80">
    <property type="entry name" value="Transcription factor LuxR-like, autoinducer-binding domain"/>
    <property type="match status" value="1"/>
</dbReference>
<sequence>MERAALLEREATAEGLWAGAIESFAAAGFPHVIYILTNAERSTVDLRTNIPQIYGTADPARDPFLEYCCSSYQATRTGVEYLQTHDYLPEEARALILTAEKVGFRTGFGIPTRLDGSPRFGGFNIGTSLDRERFEAEMSDQLADIRGFCLLLHRRFEELSHTDADGFSLLTPREREIIELIGTGDSRKECAGKLDLSPNTVADYTKSAYRKLGVRNRAEAAQKLFGTRRG</sequence>
<dbReference type="GO" id="GO:0003677">
    <property type="term" value="F:DNA binding"/>
    <property type="evidence" value="ECO:0007669"/>
    <property type="project" value="UniProtKB-KW"/>
</dbReference>
<accession>A0A1G8MV63</accession>
<evidence type="ECO:0000256" key="1">
    <source>
        <dbReference type="ARBA" id="ARBA00023015"/>
    </source>
</evidence>
<dbReference type="InterPro" id="IPR016032">
    <property type="entry name" value="Sig_transdc_resp-reg_C-effctor"/>
</dbReference>
<reference evidence="5 6" key="1">
    <citation type="submission" date="2016-10" db="EMBL/GenBank/DDBJ databases">
        <authorList>
            <person name="de Groot N.N."/>
        </authorList>
    </citation>
    <scope>NUCLEOTIDE SEQUENCE [LARGE SCALE GENOMIC DNA]</scope>
    <source>
        <strain evidence="5 6">DSM 25294</strain>
    </source>
</reference>
<keyword evidence="3" id="KW-0804">Transcription</keyword>
<dbReference type="Proteomes" id="UP000199382">
    <property type="component" value="Unassembled WGS sequence"/>
</dbReference>
<organism evidence="5 6">
    <name type="scientific">Aliiruegeria lutimaris</name>
    <dbReference type="NCBI Taxonomy" id="571298"/>
    <lineage>
        <taxon>Bacteria</taxon>
        <taxon>Pseudomonadati</taxon>
        <taxon>Pseudomonadota</taxon>
        <taxon>Alphaproteobacteria</taxon>
        <taxon>Rhodobacterales</taxon>
        <taxon>Roseobacteraceae</taxon>
        <taxon>Aliiruegeria</taxon>
    </lineage>
</organism>
<dbReference type="PANTHER" id="PTHR44688:SF16">
    <property type="entry name" value="DNA-BINDING TRANSCRIPTIONAL ACTIVATOR DEVR_DOSR"/>
    <property type="match status" value="1"/>
</dbReference>
<dbReference type="Pfam" id="PF00196">
    <property type="entry name" value="GerE"/>
    <property type="match status" value="1"/>
</dbReference>
<dbReference type="SMART" id="SM00421">
    <property type="entry name" value="HTH_LUXR"/>
    <property type="match status" value="1"/>
</dbReference>
<name>A0A1G8MV63_9RHOB</name>